<organism evidence="8 9">
    <name type="scientific">Nicotiana tabacum</name>
    <name type="common">Common tobacco</name>
    <dbReference type="NCBI Taxonomy" id="4097"/>
    <lineage>
        <taxon>Eukaryota</taxon>
        <taxon>Viridiplantae</taxon>
        <taxon>Streptophyta</taxon>
        <taxon>Embryophyta</taxon>
        <taxon>Tracheophyta</taxon>
        <taxon>Spermatophyta</taxon>
        <taxon>Magnoliopsida</taxon>
        <taxon>eudicotyledons</taxon>
        <taxon>Gunneridae</taxon>
        <taxon>Pentapetalae</taxon>
        <taxon>asterids</taxon>
        <taxon>lamiids</taxon>
        <taxon>Solanales</taxon>
        <taxon>Solanaceae</taxon>
        <taxon>Nicotianoideae</taxon>
        <taxon>Nicotianeae</taxon>
        <taxon>Nicotiana</taxon>
    </lineage>
</organism>
<evidence type="ECO:0000313" key="8">
    <source>
        <dbReference type="Proteomes" id="UP000790787"/>
    </source>
</evidence>
<protein>
    <submittedName>
        <fullName evidence="9">Beta-glucosidase 12 isoform X1</fullName>
    </submittedName>
</protein>
<keyword evidence="2 6" id="KW-0378">Hydrolase</keyword>
<dbReference type="KEGG" id="nta:107803924"/>
<dbReference type="GeneID" id="107803924"/>
<proteinExistence type="inferred from homology"/>
<dbReference type="RefSeq" id="XP_016483200.1">
    <property type="nucleotide sequence ID" value="XM_016627714.2"/>
</dbReference>
<dbReference type="SUPFAM" id="SSF51445">
    <property type="entry name" value="(Trans)glycosidases"/>
    <property type="match status" value="1"/>
</dbReference>
<keyword evidence="7" id="KW-0732">Signal</keyword>
<dbReference type="AlphaFoldDB" id="A0A1S4B2N3"/>
<dbReference type="PANTHER" id="PTHR10353:SF333">
    <property type="entry name" value="BETA-GLUCOSIDASE 12-LIKE ISOFORM X1"/>
    <property type="match status" value="1"/>
</dbReference>
<dbReference type="PROSITE" id="PS00653">
    <property type="entry name" value="GLYCOSYL_HYDROL_F1_2"/>
    <property type="match status" value="1"/>
</dbReference>
<evidence type="ECO:0000256" key="5">
    <source>
        <dbReference type="RuleBase" id="RU003690"/>
    </source>
</evidence>
<dbReference type="GO" id="GO:0005975">
    <property type="term" value="P:carbohydrate metabolic process"/>
    <property type="evidence" value="ECO:0007669"/>
    <property type="project" value="InterPro"/>
</dbReference>
<dbReference type="FunFam" id="3.20.20.80:FF:000020">
    <property type="entry name" value="Beta-glucosidase 12"/>
    <property type="match status" value="1"/>
</dbReference>
<accession>A0A1S4B2N3</accession>
<gene>
    <name evidence="9" type="primary">LOC107803924</name>
</gene>
<feature type="chain" id="PRO_5010284756" evidence="7">
    <location>
        <begin position="18"/>
        <end position="513"/>
    </location>
</feature>
<evidence type="ECO:0000256" key="6">
    <source>
        <dbReference type="RuleBase" id="RU004468"/>
    </source>
</evidence>
<reference evidence="8" key="1">
    <citation type="journal article" date="2014" name="Nat. Commun.">
        <title>The tobacco genome sequence and its comparison with those of tomato and potato.</title>
        <authorList>
            <person name="Sierro N."/>
            <person name="Battey J.N."/>
            <person name="Ouadi S."/>
            <person name="Bakaher N."/>
            <person name="Bovet L."/>
            <person name="Willig A."/>
            <person name="Goepfert S."/>
            <person name="Peitsch M.C."/>
            <person name="Ivanov N.V."/>
        </authorList>
    </citation>
    <scope>NUCLEOTIDE SEQUENCE [LARGE SCALE GENOMIC DNA]</scope>
</reference>
<sequence length="513" mass="59027">MDHHISFLLFLSVLVFSFFPQIELSVTANFPGHKIFVPFNRSSFPVDFIFGTASSAYQYEGAANKNGRGPSIWDTYTHKQSERITDRSNGDVAVDFYHRYKEDIKLMKFEGLNGFRFSISWSRILPYGKQSKGVNQEGITFYKNLINELLANGIQPLVTLFHWDTPQALEDEYLGFLSPHIVSDFRDYADLCFKEFGDKIKLWTTINEPWTYASIGYDSGKFAPGRCSAWMNNSCVSGDSATEPYIVGHHMLLAHAEAAKVYRTKYKALQKGEIGIVLVSHWFEQYSKTKEDAKAAKRAIDFMFGWFIDPLTYGDYPKNMRRLVQDRLPKFTTEQAEMVKGSYDFLGLNYYTSNYASNIVSPYKVNISYSRDSQVNETTERNGKLIGEPTGSSVFFAVPEGLHKFLVYTKKKYKNPTIYVTENGMSDANVTEVQQGVNDFQRVDFYRRHLLALNASLKDGVIVKGYFAWSLLDNFEWNSGYTQRFGINFIDYTDNLKRYPKLSALWLKKFLLK</sequence>
<feature type="active site" description="Nucleophile" evidence="4">
    <location>
        <position position="422"/>
    </location>
</feature>
<evidence type="ECO:0000256" key="1">
    <source>
        <dbReference type="ARBA" id="ARBA00010838"/>
    </source>
</evidence>
<dbReference type="OrthoDB" id="65569at2759"/>
<dbReference type="SMR" id="A0A1S4B2N3"/>
<evidence type="ECO:0000313" key="9">
    <source>
        <dbReference type="RefSeq" id="XP_016483200.1"/>
    </source>
</evidence>
<dbReference type="STRING" id="4097.A0A1S4B2N3"/>
<name>A0A1S4B2N3_TOBAC</name>
<keyword evidence="8" id="KW-1185">Reference proteome</keyword>
<dbReference type="PaxDb" id="4097-A0A1S4B2N3"/>
<comment type="similarity">
    <text evidence="1 5">Belongs to the glycosyl hydrolase 1 family.</text>
</comment>
<dbReference type="Proteomes" id="UP000790787">
    <property type="component" value="Chromosome 5"/>
</dbReference>
<dbReference type="InterPro" id="IPR033132">
    <property type="entry name" value="GH_1_N_CS"/>
</dbReference>
<evidence type="ECO:0000256" key="3">
    <source>
        <dbReference type="ARBA" id="ARBA00023295"/>
    </source>
</evidence>
<dbReference type="InterPro" id="IPR001360">
    <property type="entry name" value="Glyco_hydro_1"/>
</dbReference>
<reference evidence="9" key="2">
    <citation type="submission" date="2025-08" db="UniProtKB">
        <authorList>
            <consortium name="RefSeq"/>
        </authorList>
    </citation>
    <scope>IDENTIFICATION</scope>
    <source>
        <tissue evidence="9">Leaf</tissue>
    </source>
</reference>
<dbReference type="Gene3D" id="3.20.20.80">
    <property type="entry name" value="Glycosidases"/>
    <property type="match status" value="1"/>
</dbReference>
<evidence type="ECO:0000256" key="4">
    <source>
        <dbReference type="PROSITE-ProRule" id="PRU10055"/>
    </source>
</evidence>
<dbReference type="PROSITE" id="PS00572">
    <property type="entry name" value="GLYCOSYL_HYDROL_F1_1"/>
    <property type="match status" value="1"/>
</dbReference>
<evidence type="ECO:0000256" key="2">
    <source>
        <dbReference type="ARBA" id="ARBA00022801"/>
    </source>
</evidence>
<feature type="signal peptide" evidence="7">
    <location>
        <begin position="1"/>
        <end position="17"/>
    </location>
</feature>
<dbReference type="RefSeq" id="XP_016483200.1">
    <property type="nucleotide sequence ID" value="XM_016627714.1"/>
</dbReference>
<dbReference type="Pfam" id="PF00232">
    <property type="entry name" value="Glyco_hydro_1"/>
    <property type="match status" value="1"/>
</dbReference>
<dbReference type="GO" id="GO:0008422">
    <property type="term" value="F:beta-glucosidase activity"/>
    <property type="evidence" value="ECO:0000318"/>
    <property type="project" value="GO_Central"/>
</dbReference>
<evidence type="ECO:0000256" key="7">
    <source>
        <dbReference type="SAM" id="SignalP"/>
    </source>
</evidence>
<keyword evidence="3 6" id="KW-0326">Glycosidase</keyword>
<dbReference type="PANTHER" id="PTHR10353">
    <property type="entry name" value="GLYCOSYL HYDROLASE"/>
    <property type="match status" value="1"/>
</dbReference>
<dbReference type="InterPro" id="IPR017853">
    <property type="entry name" value="GH"/>
</dbReference>
<dbReference type="InterPro" id="IPR018120">
    <property type="entry name" value="Glyco_hydro_1_AS"/>
</dbReference>
<dbReference type="OMA" id="WRKENNA"/>
<dbReference type="PRINTS" id="PR00131">
    <property type="entry name" value="GLHYDRLASE1"/>
</dbReference>